<dbReference type="OrthoDB" id="5641374at2"/>
<dbReference type="Proteomes" id="UP000218288">
    <property type="component" value="Chromosome"/>
</dbReference>
<accession>A0A160PBF4</accession>
<dbReference type="Pfam" id="PF12616">
    <property type="entry name" value="DUF3775"/>
    <property type="match status" value="1"/>
</dbReference>
<proteinExistence type="predicted"/>
<name>A0A160PBF4_9HYPH</name>
<protein>
    <recommendedName>
        <fullName evidence="3">DUF3775 domain-containing protein</fullName>
    </recommendedName>
</protein>
<dbReference type="AlphaFoldDB" id="A0A160PBF4"/>
<dbReference type="InterPro" id="IPR022254">
    <property type="entry name" value="DUF3775"/>
</dbReference>
<reference evidence="1 2" key="1">
    <citation type="journal article" date="2016" name="Genome Announc.">
        <title>Complete Genome Sequence of Methylobacterium populi P-1M, Isolated from Pink-Pigmented Household Biofilm.</title>
        <authorList>
            <person name="Morohoshi T."/>
            <person name="Ikeda T."/>
        </authorList>
    </citation>
    <scope>NUCLEOTIDE SEQUENCE [LARGE SCALE GENOMIC DNA]</scope>
    <source>
        <strain evidence="1 2">P-1M</strain>
    </source>
</reference>
<evidence type="ECO:0000313" key="2">
    <source>
        <dbReference type="Proteomes" id="UP000218288"/>
    </source>
</evidence>
<evidence type="ECO:0000313" key="1">
    <source>
        <dbReference type="EMBL" id="BAU89535.1"/>
    </source>
</evidence>
<sequence length="133" mass="14142">MDIALDKVTEIILRLRAVEVKEGVTDPDSGSNPTDDGSIDILASGTDDATEQEVRSMIAGLNEDERADLGALLYIGRGDYEAAEWHNAVAFAKEREAAGDTVMRELLGTPDAASLLEEGLDALGIPMETPEAP</sequence>
<dbReference type="EMBL" id="AP014809">
    <property type="protein sequence ID" value="BAU89535.1"/>
    <property type="molecule type" value="Genomic_DNA"/>
</dbReference>
<evidence type="ECO:0008006" key="3">
    <source>
        <dbReference type="Google" id="ProtNLM"/>
    </source>
</evidence>
<organism evidence="1 2">
    <name type="scientific">Methylorubrum populi</name>
    <dbReference type="NCBI Taxonomy" id="223967"/>
    <lineage>
        <taxon>Bacteria</taxon>
        <taxon>Pseudomonadati</taxon>
        <taxon>Pseudomonadota</taxon>
        <taxon>Alphaproteobacteria</taxon>
        <taxon>Hyphomicrobiales</taxon>
        <taxon>Methylobacteriaceae</taxon>
        <taxon>Methylorubrum</taxon>
    </lineage>
</organism>
<dbReference type="RefSeq" id="WP_096484032.1">
    <property type="nucleotide sequence ID" value="NZ_AP014809.1"/>
</dbReference>
<gene>
    <name evidence="1" type="ORF">MPPM_0930</name>
</gene>